<dbReference type="HOGENOM" id="CLU_2922831_0_0_1"/>
<name>A0A0C2XWZ8_HEBCY</name>
<dbReference type="AlphaFoldDB" id="A0A0C2XWZ8"/>
<reference evidence="1 2" key="1">
    <citation type="submission" date="2014-04" db="EMBL/GenBank/DDBJ databases">
        <authorList>
            <consortium name="DOE Joint Genome Institute"/>
            <person name="Kuo A."/>
            <person name="Gay G."/>
            <person name="Dore J."/>
            <person name="Kohler A."/>
            <person name="Nagy L.G."/>
            <person name="Floudas D."/>
            <person name="Copeland A."/>
            <person name="Barry K.W."/>
            <person name="Cichocki N."/>
            <person name="Veneault-Fourrey C."/>
            <person name="LaButti K."/>
            <person name="Lindquist E.A."/>
            <person name="Lipzen A."/>
            <person name="Lundell T."/>
            <person name="Morin E."/>
            <person name="Murat C."/>
            <person name="Sun H."/>
            <person name="Tunlid A."/>
            <person name="Henrissat B."/>
            <person name="Grigoriev I.V."/>
            <person name="Hibbett D.S."/>
            <person name="Martin F."/>
            <person name="Nordberg H.P."/>
            <person name="Cantor M.N."/>
            <person name="Hua S.X."/>
        </authorList>
    </citation>
    <scope>NUCLEOTIDE SEQUENCE [LARGE SCALE GENOMIC DNA]</scope>
    <source>
        <strain evidence="2">h7</strain>
    </source>
</reference>
<dbReference type="EMBL" id="KN831778">
    <property type="protein sequence ID" value="KIM42158.1"/>
    <property type="molecule type" value="Genomic_DNA"/>
</dbReference>
<organism evidence="1 2">
    <name type="scientific">Hebeloma cylindrosporum</name>
    <dbReference type="NCBI Taxonomy" id="76867"/>
    <lineage>
        <taxon>Eukaryota</taxon>
        <taxon>Fungi</taxon>
        <taxon>Dikarya</taxon>
        <taxon>Basidiomycota</taxon>
        <taxon>Agaricomycotina</taxon>
        <taxon>Agaricomycetes</taxon>
        <taxon>Agaricomycetidae</taxon>
        <taxon>Agaricales</taxon>
        <taxon>Agaricineae</taxon>
        <taxon>Hymenogastraceae</taxon>
        <taxon>Hebeloma</taxon>
    </lineage>
</organism>
<dbReference type="Proteomes" id="UP000053424">
    <property type="component" value="Unassembled WGS sequence"/>
</dbReference>
<evidence type="ECO:0000313" key="1">
    <source>
        <dbReference type="EMBL" id="KIM42158.1"/>
    </source>
</evidence>
<evidence type="ECO:0000313" key="2">
    <source>
        <dbReference type="Proteomes" id="UP000053424"/>
    </source>
</evidence>
<sequence length="61" mass="7205">METAHDDIKDNTIIVGVYGFHVVSEYVSRFPPAFLYNQLPYRLNEKPGHQSESLKRWQLLR</sequence>
<proteinExistence type="predicted"/>
<protein>
    <submittedName>
        <fullName evidence="1">Uncharacterized protein</fullName>
    </submittedName>
</protein>
<reference evidence="2" key="2">
    <citation type="submission" date="2015-01" db="EMBL/GenBank/DDBJ databases">
        <title>Evolutionary Origins and Diversification of the Mycorrhizal Mutualists.</title>
        <authorList>
            <consortium name="DOE Joint Genome Institute"/>
            <consortium name="Mycorrhizal Genomics Consortium"/>
            <person name="Kohler A."/>
            <person name="Kuo A."/>
            <person name="Nagy L.G."/>
            <person name="Floudas D."/>
            <person name="Copeland A."/>
            <person name="Barry K.W."/>
            <person name="Cichocki N."/>
            <person name="Veneault-Fourrey C."/>
            <person name="LaButti K."/>
            <person name="Lindquist E.A."/>
            <person name="Lipzen A."/>
            <person name="Lundell T."/>
            <person name="Morin E."/>
            <person name="Murat C."/>
            <person name="Riley R."/>
            <person name="Ohm R."/>
            <person name="Sun H."/>
            <person name="Tunlid A."/>
            <person name="Henrissat B."/>
            <person name="Grigoriev I.V."/>
            <person name="Hibbett D.S."/>
            <person name="Martin F."/>
        </authorList>
    </citation>
    <scope>NUCLEOTIDE SEQUENCE [LARGE SCALE GENOMIC DNA]</scope>
    <source>
        <strain evidence="2">h7</strain>
    </source>
</reference>
<keyword evidence="2" id="KW-1185">Reference proteome</keyword>
<gene>
    <name evidence="1" type="ORF">M413DRAFT_128365</name>
</gene>
<accession>A0A0C2XWZ8</accession>